<comment type="caution">
    <text evidence="1">The sequence shown here is derived from an EMBL/GenBank/DDBJ whole genome shotgun (WGS) entry which is preliminary data.</text>
</comment>
<dbReference type="Proteomes" id="UP000887159">
    <property type="component" value="Unassembled WGS sequence"/>
</dbReference>
<evidence type="ECO:0000313" key="2">
    <source>
        <dbReference type="Proteomes" id="UP000887159"/>
    </source>
</evidence>
<protein>
    <submittedName>
        <fullName evidence="1">Uncharacterized protein</fullName>
    </submittedName>
</protein>
<gene>
    <name evidence="1" type="ORF">TNCV_3989761</name>
</gene>
<reference evidence="1" key="1">
    <citation type="submission" date="2020-08" db="EMBL/GenBank/DDBJ databases">
        <title>Multicomponent nature underlies the extraordinary mechanical properties of spider dragline silk.</title>
        <authorList>
            <person name="Kono N."/>
            <person name="Nakamura H."/>
            <person name="Mori M."/>
            <person name="Yoshida Y."/>
            <person name="Ohtoshi R."/>
            <person name="Malay A.D."/>
            <person name="Moran D.A.P."/>
            <person name="Tomita M."/>
            <person name="Numata K."/>
            <person name="Arakawa K."/>
        </authorList>
    </citation>
    <scope>NUCLEOTIDE SEQUENCE</scope>
</reference>
<dbReference type="EMBL" id="BMAU01021357">
    <property type="protein sequence ID" value="GFY20932.1"/>
    <property type="molecule type" value="Genomic_DNA"/>
</dbReference>
<sequence length="104" mass="12140">MNSCVANLNNCRISEEVTTVIRTIEELDAKLREFPFNLQEDQSMNLCQLSDVLDEAKFKFTHIRKQEIAEQNKLLQAQIDAWGLPPRHVIPSHFVQKEGQKEFR</sequence>
<name>A0A8X6VJD4_TRICX</name>
<proteinExistence type="predicted"/>
<accession>A0A8X6VJD4</accession>
<organism evidence="1 2">
    <name type="scientific">Trichonephila clavipes</name>
    <name type="common">Golden silk orbweaver</name>
    <name type="synonym">Nephila clavipes</name>
    <dbReference type="NCBI Taxonomy" id="2585209"/>
    <lineage>
        <taxon>Eukaryota</taxon>
        <taxon>Metazoa</taxon>
        <taxon>Ecdysozoa</taxon>
        <taxon>Arthropoda</taxon>
        <taxon>Chelicerata</taxon>
        <taxon>Arachnida</taxon>
        <taxon>Araneae</taxon>
        <taxon>Araneomorphae</taxon>
        <taxon>Entelegynae</taxon>
        <taxon>Araneoidea</taxon>
        <taxon>Nephilidae</taxon>
        <taxon>Trichonephila</taxon>
    </lineage>
</organism>
<keyword evidence="2" id="KW-1185">Reference proteome</keyword>
<evidence type="ECO:0000313" key="1">
    <source>
        <dbReference type="EMBL" id="GFY20932.1"/>
    </source>
</evidence>
<dbReference type="AlphaFoldDB" id="A0A8X6VJD4"/>